<dbReference type="Pfam" id="PF00528">
    <property type="entry name" value="BPD_transp_1"/>
    <property type="match status" value="1"/>
</dbReference>
<evidence type="ECO:0000256" key="4">
    <source>
        <dbReference type="ARBA" id="ARBA00022692"/>
    </source>
</evidence>
<keyword evidence="4 7" id="KW-0812">Transmembrane</keyword>
<dbReference type="InterPro" id="IPR000515">
    <property type="entry name" value="MetI-like"/>
</dbReference>
<evidence type="ECO:0000313" key="9">
    <source>
        <dbReference type="EMBL" id="MXY95853.1"/>
    </source>
</evidence>
<dbReference type="Gene3D" id="1.10.3720.10">
    <property type="entry name" value="MetI-like"/>
    <property type="match status" value="1"/>
</dbReference>
<keyword evidence="6 7" id="KW-0472">Membrane</keyword>
<feature type="transmembrane region" description="Helical" evidence="7">
    <location>
        <begin position="90"/>
        <end position="111"/>
    </location>
</feature>
<keyword evidence="2 7" id="KW-0813">Transport</keyword>
<feature type="transmembrane region" description="Helical" evidence="7">
    <location>
        <begin position="50"/>
        <end position="78"/>
    </location>
</feature>
<proteinExistence type="inferred from homology"/>
<accession>A0A6B0YYV9</accession>
<sequence>MRAARLVLPAAVLLTLAILWELVVWGLDVPKWIVPSPSAIWQAFWEMRALLGIHVAQTMLEVAIGIGIAVAAGVAVAAAINFSPLLQRAIYPLLVISQTVPILALAPLLIIWFGFGIAPKVIVVTLFCFFPIAVNTSDGLTSTEPELIDLFRSMGATWLQIWRKVRLPAALPYFFSGLKIAATYSVTGAIVGEWVGAKQGLGIYMLRSSAAFKTAQVFSAIVITSLLSIALFLAVFALERGMMPWHFDER</sequence>
<comment type="subcellular location">
    <subcellularLocation>
        <location evidence="1 7">Cell membrane</location>
        <topology evidence="1 7">Multi-pass membrane protein</topology>
    </subcellularLocation>
</comment>
<evidence type="ECO:0000256" key="5">
    <source>
        <dbReference type="ARBA" id="ARBA00022989"/>
    </source>
</evidence>
<evidence type="ECO:0000256" key="7">
    <source>
        <dbReference type="RuleBase" id="RU363032"/>
    </source>
</evidence>
<dbReference type="CDD" id="cd06261">
    <property type="entry name" value="TM_PBP2"/>
    <property type="match status" value="1"/>
</dbReference>
<dbReference type="PROSITE" id="PS50928">
    <property type="entry name" value="ABC_TM1"/>
    <property type="match status" value="1"/>
</dbReference>
<evidence type="ECO:0000256" key="3">
    <source>
        <dbReference type="ARBA" id="ARBA00022475"/>
    </source>
</evidence>
<dbReference type="PANTHER" id="PTHR30151:SF20">
    <property type="entry name" value="ABC TRANSPORTER PERMEASE PROTEIN HI_0355-RELATED"/>
    <property type="match status" value="1"/>
</dbReference>
<dbReference type="GO" id="GO:0005886">
    <property type="term" value="C:plasma membrane"/>
    <property type="evidence" value="ECO:0007669"/>
    <property type="project" value="UniProtKB-SubCell"/>
</dbReference>
<keyword evidence="3" id="KW-1003">Cell membrane</keyword>
<feature type="transmembrane region" description="Helical" evidence="7">
    <location>
        <begin position="117"/>
        <end position="134"/>
    </location>
</feature>
<name>A0A6B0YYV9_9CHLR</name>
<comment type="caution">
    <text evidence="9">The sequence shown here is derived from an EMBL/GenBank/DDBJ whole genome shotgun (WGS) entry which is preliminary data.</text>
</comment>
<keyword evidence="5 7" id="KW-1133">Transmembrane helix</keyword>
<feature type="transmembrane region" description="Helical" evidence="7">
    <location>
        <begin position="217"/>
        <end position="238"/>
    </location>
</feature>
<dbReference type="GO" id="GO:0055085">
    <property type="term" value="P:transmembrane transport"/>
    <property type="evidence" value="ECO:0007669"/>
    <property type="project" value="InterPro"/>
</dbReference>
<organism evidence="9">
    <name type="scientific">Caldilineaceae bacterium SB0664_bin_27</name>
    <dbReference type="NCBI Taxonomy" id="2605260"/>
    <lineage>
        <taxon>Bacteria</taxon>
        <taxon>Bacillati</taxon>
        <taxon>Chloroflexota</taxon>
        <taxon>Caldilineae</taxon>
        <taxon>Caldilineales</taxon>
        <taxon>Caldilineaceae</taxon>
    </lineage>
</organism>
<evidence type="ECO:0000259" key="8">
    <source>
        <dbReference type="PROSITE" id="PS50928"/>
    </source>
</evidence>
<comment type="similarity">
    <text evidence="7">Belongs to the binding-protein-dependent transport system permease family.</text>
</comment>
<dbReference type="PANTHER" id="PTHR30151">
    <property type="entry name" value="ALKANE SULFONATE ABC TRANSPORTER-RELATED, MEMBRANE SUBUNIT"/>
    <property type="match status" value="1"/>
</dbReference>
<evidence type="ECO:0000256" key="6">
    <source>
        <dbReference type="ARBA" id="ARBA00023136"/>
    </source>
</evidence>
<reference evidence="9" key="1">
    <citation type="submission" date="2019-09" db="EMBL/GenBank/DDBJ databases">
        <title>Characterisation of the sponge microbiome using genome-centric metagenomics.</title>
        <authorList>
            <person name="Engelberts J.P."/>
            <person name="Robbins S.J."/>
            <person name="De Goeij J.M."/>
            <person name="Aranda M."/>
            <person name="Bell S.C."/>
            <person name="Webster N.S."/>
        </authorList>
    </citation>
    <scope>NUCLEOTIDE SEQUENCE</scope>
    <source>
        <strain evidence="9">SB0664_bin_27</strain>
    </source>
</reference>
<dbReference type="AlphaFoldDB" id="A0A6B0YYV9"/>
<evidence type="ECO:0000256" key="2">
    <source>
        <dbReference type="ARBA" id="ARBA00022448"/>
    </source>
</evidence>
<gene>
    <name evidence="9" type="ORF">F4Y42_20630</name>
</gene>
<dbReference type="EMBL" id="VXRG01000175">
    <property type="protein sequence ID" value="MXY95853.1"/>
    <property type="molecule type" value="Genomic_DNA"/>
</dbReference>
<dbReference type="InterPro" id="IPR035906">
    <property type="entry name" value="MetI-like_sf"/>
</dbReference>
<feature type="transmembrane region" description="Helical" evidence="7">
    <location>
        <begin position="173"/>
        <end position="197"/>
    </location>
</feature>
<dbReference type="SUPFAM" id="SSF161098">
    <property type="entry name" value="MetI-like"/>
    <property type="match status" value="1"/>
</dbReference>
<evidence type="ECO:0000256" key="1">
    <source>
        <dbReference type="ARBA" id="ARBA00004651"/>
    </source>
</evidence>
<feature type="domain" description="ABC transmembrane type-1" evidence="8">
    <location>
        <begin position="55"/>
        <end position="239"/>
    </location>
</feature>
<protein>
    <submittedName>
        <fullName evidence="9">ABC transporter permease</fullName>
    </submittedName>
</protein>